<dbReference type="AlphaFoldDB" id="A0A3N6PBP9"/>
<dbReference type="OrthoDB" id="9023at2157"/>
<organism evidence="1 2">
    <name type="scientific">Natrarchaeobius chitinivorans</name>
    <dbReference type="NCBI Taxonomy" id="1679083"/>
    <lineage>
        <taxon>Archaea</taxon>
        <taxon>Methanobacteriati</taxon>
        <taxon>Methanobacteriota</taxon>
        <taxon>Stenosarchaea group</taxon>
        <taxon>Halobacteria</taxon>
        <taxon>Halobacteriales</taxon>
        <taxon>Natrialbaceae</taxon>
        <taxon>Natrarchaeobius</taxon>
    </lineage>
</organism>
<comment type="caution">
    <text evidence="1">The sequence shown here is derived from an EMBL/GenBank/DDBJ whole genome shotgun (WGS) entry which is preliminary data.</text>
</comment>
<dbReference type="InterPro" id="IPR009409">
    <property type="entry name" value="DUF1059"/>
</dbReference>
<dbReference type="RefSeq" id="WP_124196096.1">
    <property type="nucleotide sequence ID" value="NZ_REGA01000011.1"/>
</dbReference>
<keyword evidence="2" id="KW-1185">Reference proteome</keyword>
<reference evidence="1 2" key="1">
    <citation type="submission" date="2018-10" db="EMBL/GenBank/DDBJ databases">
        <title>Natrarchaeobius chitinivorans gen. nov., sp. nov., and Natrarchaeobius haloalkaliphilus sp. nov., alkaliphilic, chitin-utilizing haloarchaea from hypersaline alkaline lakes.</title>
        <authorList>
            <person name="Sorokin D.Y."/>
            <person name="Elcheninov A.G."/>
            <person name="Kostrikina N.A."/>
            <person name="Bale N.J."/>
            <person name="Sinninghe Damste J.S."/>
            <person name="Khijniak T.V."/>
            <person name="Kublanov I.V."/>
            <person name="Toshchakov S.V."/>
        </authorList>
    </citation>
    <scope>NUCLEOTIDE SEQUENCE [LARGE SCALE GENOMIC DNA]</scope>
    <source>
        <strain evidence="1 2">AArcht4T</strain>
    </source>
</reference>
<evidence type="ECO:0000313" key="1">
    <source>
        <dbReference type="EMBL" id="RQG94045.1"/>
    </source>
</evidence>
<sequence>MAYQFECSNGGCQFLVRSSSSEEVQRLVRAHVRTAHRGRIAPVDLERNIDRVEPA</sequence>
<dbReference type="EMBL" id="REGA01000011">
    <property type="protein sequence ID" value="RQG94045.1"/>
    <property type="molecule type" value="Genomic_DNA"/>
</dbReference>
<protein>
    <submittedName>
        <fullName evidence="1">DUF1059 domain-containing protein</fullName>
    </submittedName>
</protein>
<accession>A0A3N6PBP9</accession>
<proteinExistence type="predicted"/>
<gene>
    <name evidence="1" type="ORF">EA473_13320</name>
</gene>
<dbReference type="Proteomes" id="UP000282323">
    <property type="component" value="Unassembled WGS sequence"/>
</dbReference>
<name>A0A3N6PBP9_NATCH</name>
<evidence type="ECO:0000313" key="2">
    <source>
        <dbReference type="Proteomes" id="UP000282323"/>
    </source>
</evidence>
<dbReference type="Pfam" id="PF06348">
    <property type="entry name" value="DUF1059"/>
    <property type="match status" value="1"/>
</dbReference>